<dbReference type="GO" id="GO:0016985">
    <property type="term" value="F:mannan endo-1,4-beta-mannosidase activity"/>
    <property type="evidence" value="ECO:0007669"/>
    <property type="project" value="UniProtKB-EC"/>
</dbReference>
<dbReference type="PANTHER" id="PTHR31451:SF39">
    <property type="entry name" value="MANNAN ENDO-1,4-BETA-MANNOSIDASE 1"/>
    <property type="match status" value="1"/>
</dbReference>
<evidence type="ECO:0000256" key="1">
    <source>
        <dbReference type="ARBA" id="ARBA00001678"/>
    </source>
</evidence>
<proteinExistence type="inferred from homology"/>
<evidence type="ECO:0000256" key="4">
    <source>
        <dbReference type="ARBA" id="ARBA00012706"/>
    </source>
</evidence>
<reference evidence="10" key="1">
    <citation type="submission" date="2016-03" db="EMBL/GenBank/DDBJ databases">
        <title>Updated assembly of Pseudogymnoascus destructans, the fungus causing white-nose syndrome of bats.</title>
        <authorList>
            <person name="Palmer J.M."/>
            <person name="Drees K.P."/>
            <person name="Foster J.T."/>
            <person name="Lindner D.L."/>
        </authorList>
    </citation>
    <scope>NUCLEOTIDE SEQUENCE [LARGE SCALE GENOMIC DNA]</scope>
    <source>
        <strain evidence="10">20631-21</strain>
    </source>
</reference>
<dbReference type="VEuPathDB" id="FungiDB:GMDG_03381"/>
<evidence type="ECO:0000256" key="8">
    <source>
        <dbReference type="ARBA" id="ARBA00023295"/>
    </source>
</evidence>
<feature type="domain" description="Glycoside hydrolase family 5" evidence="9">
    <location>
        <begin position="68"/>
        <end position="158"/>
    </location>
</feature>
<dbReference type="SUPFAM" id="SSF51445">
    <property type="entry name" value="(Trans)glycosidases"/>
    <property type="match status" value="1"/>
</dbReference>
<name>A0A177A1R8_9PEZI</name>
<comment type="subcellular location">
    <subcellularLocation>
        <location evidence="2">Secreted</location>
    </subcellularLocation>
</comment>
<evidence type="ECO:0000256" key="7">
    <source>
        <dbReference type="ARBA" id="ARBA00022801"/>
    </source>
</evidence>
<dbReference type="InterPro" id="IPR001547">
    <property type="entry name" value="Glyco_hydro_5"/>
</dbReference>
<evidence type="ECO:0000256" key="2">
    <source>
        <dbReference type="ARBA" id="ARBA00004613"/>
    </source>
</evidence>
<dbReference type="GO" id="GO:0005576">
    <property type="term" value="C:extracellular region"/>
    <property type="evidence" value="ECO:0007669"/>
    <property type="project" value="UniProtKB-SubCell"/>
</dbReference>
<gene>
    <name evidence="10" type="ORF">VC83_07421</name>
</gene>
<evidence type="ECO:0000313" key="10">
    <source>
        <dbReference type="EMBL" id="OAF56229.1"/>
    </source>
</evidence>
<keyword evidence="6" id="KW-0732">Signal</keyword>
<accession>A0A177A1R8</accession>
<organism evidence="10">
    <name type="scientific">Pseudogymnoascus destructans</name>
    <dbReference type="NCBI Taxonomy" id="655981"/>
    <lineage>
        <taxon>Eukaryota</taxon>
        <taxon>Fungi</taxon>
        <taxon>Dikarya</taxon>
        <taxon>Ascomycota</taxon>
        <taxon>Pezizomycotina</taxon>
        <taxon>Leotiomycetes</taxon>
        <taxon>Thelebolales</taxon>
        <taxon>Thelebolaceae</taxon>
        <taxon>Pseudogymnoascus</taxon>
    </lineage>
</organism>
<evidence type="ECO:0000256" key="5">
    <source>
        <dbReference type="ARBA" id="ARBA00022525"/>
    </source>
</evidence>
<dbReference type="InterPro" id="IPR017853">
    <property type="entry name" value="GH"/>
</dbReference>
<dbReference type="GeneID" id="36290466"/>
<dbReference type="RefSeq" id="XP_024321526.1">
    <property type="nucleotide sequence ID" value="XM_024470993.1"/>
</dbReference>
<keyword evidence="5" id="KW-0964">Secreted</keyword>
<dbReference type="PANTHER" id="PTHR31451">
    <property type="match status" value="1"/>
</dbReference>
<dbReference type="InterPro" id="IPR045053">
    <property type="entry name" value="MAN-like"/>
</dbReference>
<evidence type="ECO:0000256" key="6">
    <source>
        <dbReference type="ARBA" id="ARBA00022729"/>
    </source>
</evidence>
<dbReference type="Proteomes" id="UP000077154">
    <property type="component" value="Unassembled WGS sequence"/>
</dbReference>
<dbReference type="Gene3D" id="3.20.20.80">
    <property type="entry name" value="Glycosidases"/>
    <property type="match status" value="1"/>
</dbReference>
<keyword evidence="8" id="KW-0326">Glycosidase</keyword>
<protein>
    <recommendedName>
        <fullName evidence="4">mannan endo-1,4-beta-mannosidase</fullName>
        <ecNumber evidence="4">3.2.1.78</ecNumber>
    </recommendedName>
</protein>
<dbReference type="Pfam" id="PF26410">
    <property type="entry name" value="GH5_mannosidase"/>
    <property type="match status" value="1"/>
</dbReference>
<comment type="similarity">
    <text evidence="3">Belongs to the glycosyl hydrolase 5 (cellulase A) family.</text>
</comment>
<dbReference type="EMBL" id="KV441405">
    <property type="protein sequence ID" value="OAF56229.1"/>
    <property type="molecule type" value="Genomic_DNA"/>
</dbReference>
<evidence type="ECO:0000259" key="9">
    <source>
        <dbReference type="Pfam" id="PF26410"/>
    </source>
</evidence>
<dbReference type="eggNOG" id="ENOG502QVA9">
    <property type="taxonomic scope" value="Eukaryota"/>
</dbReference>
<dbReference type="AlphaFoldDB" id="A0A177A1R8"/>
<comment type="catalytic activity">
    <reaction evidence="1">
        <text>Random hydrolysis of (1-&gt;4)-beta-D-mannosidic linkages in mannans, galactomannans and glucomannans.</text>
        <dbReference type="EC" id="3.2.1.78"/>
    </reaction>
</comment>
<evidence type="ECO:0000256" key="3">
    <source>
        <dbReference type="ARBA" id="ARBA00005641"/>
    </source>
</evidence>
<keyword evidence="7" id="KW-0378">Hydrolase</keyword>
<sequence>MRRPSRRLTGPFSRRGSTGLESLSLSLTLLYVKYLPYTLLTALQDYYHGGRFNFLRWRGINITQSDASPLVGELFTNRQIINDFKNYIRIHMTHKNPYTGLTYAQDLTILAYETGNELYGNVWGDMNVRAWVQEIAKYTKSLGPHKLVLDGTYGVNTTHLDIPEVDIYSDHFYPLDAKKLSAGIEKVRGAGKVYWSGEYAWRD</sequence>
<dbReference type="OrthoDB" id="428177at2759"/>
<dbReference type="EC" id="3.2.1.78" evidence="4"/>